<dbReference type="InterPro" id="IPR035965">
    <property type="entry name" value="PAS-like_dom_sf"/>
</dbReference>
<evidence type="ECO:0000256" key="2">
    <source>
        <dbReference type="ARBA" id="ARBA00012438"/>
    </source>
</evidence>
<proteinExistence type="predicted"/>
<dbReference type="CDD" id="cd00082">
    <property type="entry name" value="HisKA"/>
    <property type="match status" value="1"/>
</dbReference>
<evidence type="ECO:0000256" key="6">
    <source>
        <dbReference type="ARBA" id="ARBA00022777"/>
    </source>
</evidence>
<dbReference type="SUPFAM" id="SSF47384">
    <property type="entry name" value="Homodimeric domain of signal transducing histidine kinase"/>
    <property type="match status" value="1"/>
</dbReference>
<evidence type="ECO:0000256" key="3">
    <source>
        <dbReference type="ARBA" id="ARBA00022553"/>
    </source>
</evidence>
<dbReference type="RefSeq" id="WP_175478704.1">
    <property type="nucleotide sequence ID" value="NZ_FNQM01000001.1"/>
</dbReference>
<dbReference type="Pfam" id="PF02518">
    <property type="entry name" value="HATPase_c"/>
    <property type="match status" value="1"/>
</dbReference>
<evidence type="ECO:0000256" key="1">
    <source>
        <dbReference type="ARBA" id="ARBA00000085"/>
    </source>
</evidence>
<dbReference type="InterPro" id="IPR036890">
    <property type="entry name" value="HATPase_C_sf"/>
</dbReference>
<dbReference type="GO" id="GO:0005524">
    <property type="term" value="F:ATP binding"/>
    <property type="evidence" value="ECO:0007669"/>
    <property type="project" value="UniProtKB-KW"/>
</dbReference>
<sequence length="369" mass="39574">MGRVNAAAFEQVWQALPQPALLVHDDGRIVAVNPAAESFLSVSAVQLCRKTMAELFGASSRVGELVERGRGGAVSLADHDIEIITPSGRTRLVDAQAAPLDEKSGQVLLLIQPRSIAEQMDRTLTHRSAARSVSGMAAMLAHEIKNPLAGISGAAQLLEMTLGDSERELTTLIREETARVEKLLTRVEAFGDTRPIAREAVNIHEVLDRARRSAEAGFASHVRFFVEFDPSLPPAAGDADQLMQVFQNLLKNAAEATPKVGGVIQLRTSYSPGVAIESAGGARESVPLLIVIQDNGSGVPDEIRRDIFEPFVTSKAGGSGLGLALVSKVMADHGGVIECDSEPGWTVMRLRLPIWRPHAKDRPKGRGAR</sequence>
<dbReference type="SMART" id="SM00387">
    <property type="entry name" value="HATPase_c"/>
    <property type="match status" value="1"/>
</dbReference>
<dbReference type="Gene3D" id="1.10.287.130">
    <property type="match status" value="1"/>
</dbReference>
<organism evidence="10 11">
    <name type="scientific">Rubrimonas cliftonensis</name>
    <dbReference type="NCBI Taxonomy" id="89524"/>
    <lineage>
        <taxon>Bacteria</taxon>
        <taxon>Pseudomonadati</taxon>
        <taxon>Pseudomonadota</taxon>
        <taxon>Alphaproteobacteria</taxon>
        <taxon>Rhodobacterales</taxon>
        <taxon>Paracoccaceae</taxon>
        <taxon>Rubrimonas</taxon>
    </lineage>
</organism>
<dbReference type="NCBIfam" id="TIGR00229">
    <property type="entry name" value="sensory_box"/>
    <property type="match status" value="1"/>
</dbReference>
<dbReference type="SMART" id="SM00091">
    <property type="entry name" value="PAS"/>
    <property type="match status" value="1"/>
</dbReference>
<evidence type="ECO:0000256" key="7">
    <source>
        <dbReference type="ARBA" id="ARBA00022840"/>
    </source>
</evidence>
<dbReference type="InterPro" id="IPR003594">
    <property type="entry name" value="HATPase_dom"/>
</dbReference>
<accession>A0A1H3VQM7</accession>
<gene>
    <name evidence="10" type="ORF">SAMN05444370_101236</name>
</gene>
<keyword evidence="11" id="KW-1185">Reference proteome</keyword>
<reference evidence="10 11" key="1">
    <citation type="submission" date="2016-10" db="EMBL/GenBank/DDBJ databases">
        <authorList>
            <person name="de Groot N.N."/>
        </authorList>
    </citation>
    <scope>NUCLEOTIDE SEQUENCE [LARGE SCALE GENOMIC DNA]</scope>
    <source>
        <strain evidence="10 11">DSM 15345</strain>
    </source>
</reference>
<dbReference type="InterPro" id="IPR005467">
    <property type="entry name" value="His_kinase_dom"/>
</dbReference>
<feature type="domain" description="Histidine kinase" evidence="9">
    <location>
        <begin position="139"/>
        <end position="356"/>
    </location>
</feature>
<dbReference type="STRING" id="89524.SAMN05444370_101236"/>
<dbReference type="Pfam" id="PF00512">
    <property type="entry name" value="HisKA"/>
    <property type="match status" value="1"/>
</dbReference>
<evidence type="ECO:0000259" key="9">
    <source>
        <dbReference type="PROSITE" id="PS50109"/>
    </source>
</evidence>
<dbReference type="Proteomes" id="UP000198703">
    <property type="component" value="Unassembled WGS sequence"/>
</dbReference>
<dbReference type="PANTHER" id="PTHR43065:SF10">
    <property type="entry name" value="PEROXIDE STRESS-ACTIVATED HISTIDINE KINASE MAK3"/>
    <property type="match status" value="1"/>
</dbReference>
<comment type="catalytic activity">
    <reaction evidence="1">
        <text>ATP + protein L-histidine = ADP + protein N-phospho-L-histidine.</text>
        <dbReference type="EC" id="2.7.13.3"/>
    </reaction>
</comment>
<keyword evidence="8" id="KW-0902">Two-component regulatory system</keyword>
<dbReference type="EC" id="2.7.13.3" evidence="2"/>
<evidence type="ECO:0000256" key="8">
    <source>
        <dbReference type="ARBA" id="ARBA00023012"/>
    </source>
</evidence>
<dbReference type="Gene3D" id="3.30.450.20">
    <property type="entry name" value="PAS domain"/>
    <property type="match status" value="1"/>
</dbReference>
<dbReference type="PRINTS" id="PR00344">
    <property type="entry name" value="BCTRLSENSOR"/>
</dbReference>
<dbReference type="PANTHER" id="PTHR43065">
    <property type="entry name" value="SENSOR HISTIDINE KINASE"/>
    <property type="match status" value="1"/>
</dbReference>
<dbReference type="SMART" id="SM00388">
    <property type="entry name" value="HisKA"/>
    <property type="match status" value="1"/>
</dbReference>
<dbReference type="CDD" id="cd00130">
    <property type="entry name" value="PAS"/>
    <property type="match status" value="1"/>
</dbReference>
<dbReference type="PROSITE" id="PS50109">
    <property type="entry name" value="HIS_KIN"/>
    <property type="match status" value="1"/>
</dbReference>
<dbReference type="GO" id="GO:0000155">
    <property type="term" value="F:phosphorelay sensor kinase activity"/>
    <property type="evidence" value="ECO:0007669"/>
    <property type="project" value="InterPro"/>
</dbReference>
<evidence type="ECO:0000313" key="10">
    <source>
        <dbReference type="EMBL" id="SDZ76544.1"/>
    </source>
</evidence>
<dbReference type="InterPro" id="IPR000014">
    <property type="entry name" value="PAS"/>
</dbReference>
<evidence type="ECO:0000256" key="5">
    <source>
        <dbReference type="ARBA" id="ARBA00022741"/>
    </source>
</evidence>
<dbReference type="Gene3D" id="3.30.565.10">
    <property type="entry name" value="Histidine kinase-like ATPase, C-terminal domain"/>
    <property type="match status" value="1"/>
</dbReference>
<dbReference type="AlphaFoldDB" id="A0A1H3VQM7"/>
<evidence type="ECO:0000256" key="4">
    <source>
        <dbReference type="ARBA" id="ARBA00022679"/>
    </source>
</evidence>
<dbReference type="InterPro" id="IPR004358">
    <property type="entry name" value="Sig_transdc_His_kin-like_C"/>
</dbReference>
<dbReference type="InterPro" id="IPR036097">
    <property type="entry name" value="HisK_dim/P_sf"/>
</dbReference>
<dbReference type="InterPro" id="IPR003661">
    <property type="entry name" value="HisK_dim/P_dom"/>
</dbReference>
<keyword evidence="7" id="KW-0067">ATP-binding</keyword>
<dbReference type="SUPFAM" id="SSF55785">
    <property type="entry name" value="PYP-like sensor domain (PAS domain)"/>
    <property type="match status" value="1"/>
</dbReference>
<dbReference type="GO" id="GO:0006355">
    <property type="term" value="P:regulation of DNA-templated transcription"/>
    <property type="evidence" value="ECO:0007669"/>
    <property type="project" value="InterPro"/>
</dbReference>
<dbReference type="EMBL" id="FNQM01000001">
    <property type="protein sequence ID" value="SDZ76544.1"/>
    <property type="molecule type" value="Genomic_DNA"/>
</dbReference>
<dbReference type="SUPFAM" id="SSF55874">
    <property type="entry name" value="ATPase domain of HSP90 chaperone/DNA topoisomerase II/histidine kinase"/>
    <property type="match status" value="1"/>
</dbReference>
<keyword evidence="5" id="KW-0547">Nucleotide-binding</keyword>
<protein>
    <recommendedName>
        <fullName evidence="2">histidine kinase</fullName>
        <ecNumber evidence="2">2.7.13.3</ecNumber>
    </recommendedName>
</protein>
<keyword evidence="4" id="KW-0808">Transferase</keyword>
<evidence type="ECO:0000313" key="11">
    <source>
        <dbReference type="Proteomes" id="UP000198703"/>
    </source>
</evidence>
<dbReference type="Pfam" id="PF00989">
    <property type="entry name" value="PAS"/>
    <property type="match status" value="1"/>
</dbReference>
<keyword evidence="3" id="KW-0597">Phosphoprotein</keyword>
<name>A0A1H3VQM7_9RHOB</name>
<keyword evidence="6 10" id="KW-0418">Kinase</keyword>
<dbReference type="InterPro" id="IPR013767">
    <property type="entry name" value="PAS_fold"/>
</dbReference>